<proteinExistence type="inferred from homology"/>
<keyword evidence="11 12" id="KW-0961">Cell wall biogenesis/degradation</keyword>
<evidence type="ECO:0000256" key="9">
    <source>
        <dbReference type="ARBA" id="ARBA00022960"/>
    </source>
</evidence>
<organism evidence="14 15">
    <name type="scientific">Zooshikella harenae</name>
    <dbReference type="NCBI Taxonomy" id="2827238"/>
    <lineage>
        <taxon>Bacteria</taxon>
        <taxon>Pseudomonadati</taxon>
        <taxon>Pseudomonadota</taxon>
        <taxon>Gammaproteobacteria</taxon>
        <taxon>Oceanospirillales</taxon>
        <taxon>Zooshikellaceae</taxon>
        <taxon>Zooshikella</taxon>
    </lineage>
</organism>
<evidence type="ECO:0000256" key="4">
    <source>
        <dbReference type="ARBA" id="ARBA00022676"/>
    </source>
</evidence>
<dbReference type="PANTHER" id="PTHR30582:SF24">
    <property type="entry name" value="L,D-TRANSPEPTIDASE ERFK_SRFK-RELATED"/>
    <property type="match status" value="1"/>
</dbReference>
<dbReference type="InterPro" id="IPR005490">
    <property type="entry name" value="LD_TPept_cat_dom"/>
</dbReference>
<dbReference type="PROSITE" id="PS52029">
    <property type="entry name" value="LD_TPASE"/>
    <property type="match status" value="1"/>
</dbReference>
<keyword evidence="4" id="KW-0328">Glycosyltransferase</keyword>
<dbReference type="InterPro" id="IPR050979">
    <property type="entry name" value="LD-transpeptidase"/>
</dbReference>
<keyword evidence="5" id="KW-0808">Transferase</keyword>
<gene>
    <name evidence="14" type="ORF">KCG35_18850</name>
</gene>
<evidence type="ECO:0000259" key="13">
    <source>
        <dbReference type="PROSITE" id="PS52029"/>
    </source>
</evidence>
<protein>
    <submittedName>
        <fullName evidence="14">L,D-transpeptidase family protein</fullName>
    </submittedName>
</protein>
<dbReference type="EMBL" id="JAGSOY010000062">
    <property type="protein sequence ID" value="MBU2713129.1"/>
    <property type="molecule type" value="Genomic_DNA"/>
</dbReference>
<comment type="caution">
    <text evidence="14">The sequence shown here is derived from an EMBL/GenBank/DDBJ whole genome shotgun (WGS) entry which is preliminary data.</text>
</comment>
<evidence type="ECO:0000313" key="14">
    <source>
        <dbReference type="EMBL" id="MBU2713129.1"/>
    </source>
</evidence>
<dbReference type="CDD" id="cd16913">
    <property type="entry name" value="YkuD_like"/>
    <property type="match status" value="1"/>
</dbReference>
<comment type="pathway">
    <text evidence="2 12">Cell wall biogenesis; peptidoglycan biosynthesis.</text>
</comment>
<dbReference type="RefSeq" id="WP_215821404.1">
    <property type="nucleotide sequence ID" value="NZ_JAGSOY010000062.1"/>
</dbReference>
<dbReference type="PANTHER" id="PTHR30582">
    <property type="entry name" value="L,D-TRANSPEPTIDASE"/>
    <property type="match status" value="1"/>
</dbReference>
<dbReference type="InterPro" id="IPR041597">
    <property type="entry name" value="Ldt_C"/>
</dbReference>
<dbReference type="Pfam" id="PF03734">
    <property type="entry name" value="YkuD"/>
    <property type="match status" value="1"/>
</dbReference>
<keyword evidence="7" id="KW-0574">Periplasm</keyword>
<evidence type="ECO:0000256" key="12">
    <source>
        <dbReference type="PROSITE-ProRule" id="PRU01373"/>
    </source>
</evidence>
<dbReference type="InterPro" id="IPR038063">
    <property type="entry name" value="Transpep_catalytic_dom"/>
</dbReference>
<evidence type="ECO:0000256" key="2">
    <source>
        <dbReference type="ARBA" id="ARBA00004752"/>
    </source>
</evidence>
<name>A0ABS5ZGJ8_9GAMM</name>
<evidence type="ECO:0000256" key="5">
    <source>
        <dbReference type="ARBA" id="ARBA00022679"/>
    </source>
</evidence>
<comment type="subcellular location">
    <subcellularLocation>
        <location evidence="1">Periplasm</location>
    </subcellularLocation>
</comment>
<keyword evidence="15" id="KW-1185">Reference proteome</keyword>
<evidence type="ECO:0000256" key="11">
    <source>
        <dbReference type="ARBA" id="ARBA00023316"/>
    </source>
</evidence>
<evidence type="ECO:0000256" key="1">
    <source>
        <dbReference type="ARBA" id="ARBA00004418"/>
    </source>
</evidence>
<evidence type="ECO:0000313" key="15">
    <source>
        <dbReference type="Proteomes" id="UP000690515"/>
    </source>
</evidence>
<keyword evidence="9 12" id="KW-0133">Cell shape</keyword>
<comment type="similarity">
    <text evidence="3">Belongs to the YkuD family.</text>
</comment>
<evidence type="ECO:0000256" key="6">
    <source>
        <dbReference type="ARBA" id="ARBA00022729"/>
    </source>
</evidence>
<evidence type="ECO:0000256" key="8">
    <source>
        <dbReference type="ARBA" id="ARBA00022801"/>
    </source>
</evidence>
<evidence type="ECO:0000256" key="7">
    <source>
        <dbReference type="ARBA" id="ARBA00022764"/>
    </source>
</evidence>
<keyword evidence="10 12" id="KW-0573">Peptidoglycan synthesis</keyword>
<keyword evidence="6" id="KW-0732">Signal</keyword>
<reference evidence="14 15" key="1">
    <citation type="submission" date="2021-04" db="EMBL/GenBank/DDBJ databases">
        <authorList>
            <person name="Pira H."/>
            <person name="Risdian C."/>
            <person name="Wink J."/>
        </authorList>
    </citation>
    <scope>NUCLEOTIDE SEQUENCE [LARGE SCALE GENOMIC DNA]</scope>
    <source>
        <strain evidence="14 15">WH53</strain>
    </source>
</reference>
<evidence type="ECO:0000256" key="3">
    <source>
        <dbReference type="ARBA" id="ARBA00005992"/>
    </source>
</evidence>
<keyword evidence="8" id="KW-0378">Hydrolase</keyword>
<dbReference type="Pfam" id="PF17969">
    <property type="entry name" value="Ldt_C"/>
    <property type="match status" value="1"/>
</dbReference>
<sequence length="325" mass="36146">MNEVSMLVKVFRYSVSKCRAWLWCGIIILSCGQSWAAVYPLPANGDNVVGYIRQVSTAYEDTFMEIARREGLGFLTVRAANPDIDPWLPGEGVLVTLPTQMVLPPGKREGIIINLAELRLYYYPPNEDVVVVFPVGIGRRGWQTPEGKTNIMQKIENPSWTPPASIRREHAEKGDILPAVVPAGPDNPLGLFALRLGNGGSYLIHGTNRKYGVGMRVSHGCIRLFPDHIEQLFAQVSRGTPVRIIHESYKIGRLNGEIYVEAHEPLSERADTVRKPARYVLSNLLDKMPEASTAINRSVALDVIQQETGLPQRVSISSVYVKDLF</sequence>
<dbReference type="SUPFAM" id="SSF141523">
    <property type="entry name" value="L,D-transpeptidase catalytic domain-like"/>
    <property type="match status" value="1"/>
</dbReference>
<feature type="domain" description="L,D-TPase catalytic" evidence="13">
    <location>
        <begin position="109"/>
        <end position="245"/>
    </location>
</feature>
<feature type="active site" description="Proton donor/acceptor" evidence="12">
    <location>
        <position position="205"/>
    </location>
</feature>
<evidence type="ECO:0000256" key="10">
    <source>
        <dbReference type="ARBA" id="ARBA00022984"/>
    </source>
</evidence>
<dbReference type="Proteomes" id="UP000690515">
    <property type="component" value="Unassembled WGS sequence"/>
</dbReference>
<dbReference type="Gene3D" id="2.40.440.10">
    <property type="entry name" value="L,D-transpeptidase catalytic domain-like"/>
    <property type="match status" value="1"/>
</dbReference>
<accession>A0ABS5ZGJ8</accession>
<feature type="active site" description="Nucleophile" evidence="12">
    <location>
        <position position="221"/>
    </location>
</feature>